<name>A0A813J4G2_POLGL</name>
<dbReference type="AlphaFoldDB" id="A0A813J4G2"/>
<gene>
    <name evidence="1" type="ORF">PGLA2088_LOCUS15830</name>
</gene>
<dbReference type="EMBL" id="CAJNNW010019779">
    <property type="protein sequence ID" value="CAE8665152.1"/>
    <property type="molecule type" value="Genomic_DNA"/>
</dbReference>
<reference evidence="1" key="1">
    <citation type="submission" date="2021-02" db="EMBL/GenBank/DDBJ databases">
        <authorList>
            <person name="Dougan E. K."/>
            <person name="Rhodes N."/>
            <person name="Thang M."/>
            <person name="Chan C."/>
        </authorList>
    </citation>
    <scope>NUCLEOTIDE SEQUENCE</scope>
</reference>
<dbReference type="Proteomes" id="UP000626109">
    <property type="component" value="Unassembled WGS sequence"/>
</dbReference>
<evidence type="ECO:0000313" key="2">
    <source>
        <dbReference type="Proteomes" id="UP000626109"/>
    </source>
</evidence>
<evidence type="ECO:0000313" key="1">
    <source>
        <dbReference type="EMBL" id="CAE8665152.1"/>
    </source>
</evidence>
<organism evidence="1 2">
    <name type="scientific">Polarella glacialis</name>
    <name type="common">Dinoflagellate</name>
    <dbReference type="NCBI Taxonomy" id="89957"/>
    <lineage>
        <taxon>Eukaryota</taxon>
        <taxon>Sar</taxon>
        <taxon>Alveolata</taxon>
        <taxon>Dinophyceae</taxon>
        <taxon>Suessiales</taxon>
        <taxon>Suessiaceae</taxon>
        <taxon>Polarella</taxon>
    </lineage>
</organism>
<proteinExistence type="predicted"/>
<sequence length="108" mass="10930">MPSMLFAVEQVMYGAAPFSKVRIGYNSSAGCLNLLVPGSTRGAIPLVAGLGTPQGPKVCLDGATCSIGAVVKASFSDEAMAAKFAACLGFDVKELTAPATPPRPRVAA</sequence>
<feature type="non-terminal residue" evidence="1">
    <location>
        <position position="108"/>
    </location>
</feature>
<comment type="caution">
    <text evidence="1">The sequence shown here is derived from an EMBL/GenBank/DDBJ whole genome shotgun (WGS) entry which is preliminary data.</text>
</comment>
<protein>
    <submittedName>
        <fullName evidence="1">Uncharacterized protein</fullName>
    </submittedName>
</protein>
<accession>A0A813J4G2</accession>